<dbReference type="Gene3D" id="1.10.287.950">
    <property type="entry name" value="Methyl-accepting chemotaxis protein"/>
    <property type="match status" value="1"/>
</dbReference>
<gene>
    <name evidence="7" type="ORF">EAH89_12845</name>
</gene>
<dbReference type="InterPro" id="IPR004090">
    <property type="entry name" value="Chemotax_Me-accpt_rcpt"/>
</dbReference>
<accession>A0A502G4L7</accession>
<evidence type="ECO:0000313" key="8">
    <source>
        <dbReference type="Proteomes" id="UP000317078"/>
    </source>
</evidence>
<dbReference type="Pfam" id="PF00672">
    <property type="entry name" value="HAMP"/>
    <property type="match status" value="1"/>
</dbReference>
<feature type="domain" description="Methyl-accepting transducer" evidence="5">
    <location>
        <begin position="317"/>
        <end position="546"/>
    </location>
</feature>
<protein>
    <submittedName>
        <fullName evidence="7">HAMP domain-containing protein</fullName>
    </submittedName>
</protein>
<dbReference type="SMART" id="SM00283">
    <property type="entry name" value="MA"/>
    <property type="match status" value="1"/>
</dbReference>
<evidence type="ECO:0000259" key="5">
    <source>
        <dbReference type="PROSITE" id="PS50111"/>
    </source>
</evidence>
<dbReference type="PANTHER" id="PTHR32089:SF112">
    <property type="entry name" value="LYSOZYME-LIKE PROTEIN-RELATED"/>
    <property type="match status" value="1"/>
</dbReference>
<dbReference type="SUPFAM" id="SSF58104">
    <property type="entry name" value="Methyl-accepting chemotaxis protein (MCP) signaling domain"/>
    <property type="match status" value="1"/>
</dbReference>
<dbReference type="Gene3D" id="1.10.8.500">
    <property type="entry name" value="HAMP domain in histidine kinase"/>
    <property type="match status" value="1"/>
</dbReference>
<evidence type="ECO:0000259" key="6">
    <source>
        <dbReference type="PROSITE" id="PS50885"/>
    </source>
</evidence>
<comment type="similarity">
    <text evidence="2">Belongs to the methyl-accepting chemotaxis (MCP) protein family.</text>
</comment>
<keyword evidence="4" id="KW-0472">Membrane</keyword>
<dbReference type="RefSeq" id="WP_140883621.1">
    <property type="nucleotide sequence ID" value="NZ_RCZP01000010.1"/>
</dbReference>
<dbReference type="PRINTS" id="PR00260">
    <property type="entry name" value="CHEMTRNSDUCR"/>
</dbReference>
<dbReference type="AlphaFoldDB" id="A0A502G4L7"/>
<dbReference type="GO" id="GO:0007165">
    <property type="term" value="P:signal transduction"/>
    <property type="evidence" value="ECO:0007669"/>
    <property type="project" value="UniProtKB-KW"/>
</dbReference>
<reference evidence="7 8" key="1">
    <citation type="journal article" date="2019" name="Environ. Microbiol.">
        <title>Species interactions and distinct microbial communities in high Arctic permafrost affected cryosols are associated with the CH4 and CO2 gas fluxes.</title>
        <authorList>
            <person name="Altshuler I."/>
            <person name="Hamel J."/>
            <person name="Turney S."/>
            <person name="Magnuson E."/>
            <person name="Levesque R."/>
            <person name="Greer C."/>
            <person name="Whyte L.G."/>
        </authorList>
    </citation>
    <scope>NUCLEOTIDE SEQUENCE [LARGE SCALE GENOMIC DNA]</scope>
    <source>
        <strain evidence="7 8">S9.3B</strain>
    </source>
</reference>
<evidence type="ECO:0000256" key="2">
    <source>
        <dbReference type="ARBA" id="ARBA00029447"/>
    </source>
</evidence>
<dbReference type="GO" id="GO:0004888">
    <property type="term" value="F:transmembrane signaling receptor activity"/>
    <property type="evidence" value="ECO:0007669"/>
    <property type="project" value="InterPro"/>
</dbReference>
<keyword evidence="4" id="KW-0812">Transmembrane</keyword>
<dbReference type="CDD" id="cd06225">
    <property type="entry name" value="HAMP"/>
    <property type="match status" value="1"/>
</dbReference>
<organism evidence="7 8">
    <name type="scientific">Muricoccus nepalensis</name>
    <dbReference type="NCBI Taxonomy" id="1854500"/>
    <lineage>
        <taxon>Bacteria</taxon>
        <taxon>Pseudomonadati</taxon>
        <taxon>Pseudomonadota</taxon>
        <taxon>Alphaproteobacteria</taxon>
        <taxon>Acetobacterales</taxon>
        <taxon>Roseomonadaceae</taxon>
        <taxon>Muricoccus</taxon>
    </lineage>
</organism>
<evidence type="ECO:0000256" key="4">
    <source>
        <dbReference type="SAM" id="Phobius"/>
    </source>
</evidence>
<dbReference type="InterPro" id="IPR003660">
    <property type="entry name" value="HAMP_dom"/>
</dbReference>
<dbReference type="Proteomes" id="UP000317078">
    <property type="component" value="Unassembled WGS sequence"/>
</dbReference>
<evidence type="ECO:0000313" key="7">
    <source>
        <dbReference type="EMBL" id="TPG56947.1"/>
    </source>
</evidence>
<comment type="caution">
    <text evidence="7">The sequence shown here is derived from an EMBL/GenBank/DDBJ whole genome shotgun (WGS) entry which is preliminary data.</text>
</comment>
<feature type="transmembrane region" description="Helical" evidence="4">
    <location>
        <begin position="196"/>
        <end position="215"/>
    </location>
</feature>
<evidence type="ECO:0000256" key="1">
    <source>
        <dbReference type="ARBA" id="ARBA00023224"/>
    </source>
</evidence>
<dbReference type="GO" id="GO:0006935">
    <property type="term" value="P:chemotaxis"/>
    <property type="evidence" value="ECO:0007669"/>
    <property type="project" value="InterPro"/>
</dbReference>
<evidence type="ECO:0000256" key="3">
    <source>
        <dbReference type="PROSITE-ProRule" id="PRU00284"/>
    </source>
</evidence>
<dbReference type="PROSITE" id="PS50111">
    <property type="entry name" value="CHEMOTAXIS_TRANSDUC_2"/>
    <property type="match status" value="1"/>
</dbReference>
<dbReference type="GO" id="GO:0016020">
    <property type="term" value="C:membrane"/>
    <property type="evidence" value="ECO:0007669"/>
    <property type="project" value="InterPro"/>
</dbReference>
<keyword evidence="8" id="KW-1185">Reference proteome</keyword>
<dbReference type="SMART" id="SM00304">
    <property type="entry name" value="HAMP"/>
    <property type="match status" value="1"/>
</dbReference>
<keyword evidence="1 3" id="KW-0807">Transducer</keyword>
<feature type="domain" description="HAMP" evidence="6">
    <location>
        <begin position="217"/>
        <end position="270"/>
    </location>
</feature>
<sequence length="566" mass="58159">MSVARFVGNRSIGAKIGVATGLMIVTSVGLLVGALLGLGRLGEMNAEFVDRRTPRMVLALETAAAVSAAGIDEKNIIIEAARPAAVQERLARYKEAMRKGFGSLEALQGVAQPERRSLVEEAQRELRVYAAAVERIVTLSLEGRLEEASALSVGEARRARRRVTEIAELIVAANRQEMAAQAVAARESGAALERGLILASVLGLGLATLMMFLVGRLGVQKPLHRITGAMGRLAAGDLDVTVEGQERGDEIGALSRALDVFRENALEARRLAAAQAEERAAKERRAARLEEVIGGFEGAVGSLTGHLASASTELEATAQSMSRIARQTTDKAGTVSMAAQASSGGVQAVAAATEELSASIGEISRQVSQATEVTGRAVRDARNTDGTVRALAAAAGKIGEVVNMITTIAGQTNLLALNATIEAARAGEAGRGFAVVASEVKSLAQATSKATEEIGAQIAEMQASTQATVGAIGAIAAVIDEVSAITVNIATAVEQQNAATAEISRAVAATAQATEEVTQTIGDVGRNAGETGAASAQVLAAASDLAGSSERLSAEVRGFLADVRAA</sequence>
<feature type="transmembrane region" description="Helical" evidence="4">
    <location>
        <begin position="12"/>
        <end position="38"/>
    </location>
</feature>
<dbReference type="PROSITE" id="PS50885">
    <property type="entry name" value="HAMP"/>
    <property type="match status" value="1"/>
</dbReference>
<proteinExistence type="inferred from homology"/>
<dbReference type="Pfam" id="PF00015">
    <property type="entry name" value="MCPsignal"/>
    <property type="match status" value="1"/>
</dbReference>
<keyword evidence="4" id="KW-1133">Transmembrane helix</keyword>
<dbReference type="OrthoDB" id="7295762at2"/>
<dbReference type="PANTHER" id="PTHR32089">
    <property type="entry name" value="METHYL-ACCEPTING CHEMOTAXIS PROTEIN MCPB"/>
    <property type="match status" value="1"/>
</dbReference>
<dbReference type="EMBL" id="RCZP01000010">
    <property type="protein sequence ID" value="TPG56947.1"/>
    <property type="molecule type" value="Genomic_DNA"/>
</dbReference>
<name>A0A502G4L7_9PROT</name>
<dbReference type="InterPro" id="IPR004089">
    <property type="entry name" value="MCPsignal_dom"/>
</dbReference>